<comment type="subcellular location">
    <subcellularLocation>
        <location evidence="1">Membrane</location>
        <topology evidence="1">Multi-pass membrane protein</topology>
    </subcellularLocation>
</comment>
<dbReference type="InterPro" id="IPR019372">
    <property type="entry name" value="LHFPL"/>
</dbReference>
<evidence type="ECO:0000256" key="6">
    <source>
        <dbReference type="ARBA" id="ARBA00022989"/>
    </source>
</evidence>
<evidence type="ECO:0000256" key="8">
    <source>
        <dbReference type="PROSITE-ProRule" id="PRU00723"/>
    </source>
</evidence>
<evidence type="ECO:0000256" key="7">
    <source>
        <dbReference type="ARBA" id="ARBA00023136"/>
    </source>
</evidence>
<sequence>MMMTIQPKQNTSLKWILRIIGFIWMFLTACFAILNIFVFVQPQWIGDTLASPRAGHFGLYSYCISTITDFEFDCQGAWTNFGTILNIPFAIATFCVGFSALLIILCLVLFILFIFVRARLVYFIAAIIQFICSICLLIALIVYPFGFDSEKIRIVCGSNVNDFNLGTCQIRWAYILAIIALFNVSVLALLGLFLGMKQPKHETMREVINPNHAMPKYGELHEAMEDRTFSEQTIPTTLQRLYEHRSRQFDALNVPSNDSKRVEFERSMLKSLLAITSSSSDLPTIIIELGQQRQRIKLNKAYFTLQELIELFSQVFQMKFDLQKYEILLYNIQLDSMTSIDFTQFNNYQRFKIQLKNNRTTELSNTIYSDKNEIASLKQRLNTVSNEIQNIALLINSIRTNYRNIITTLTDEDNQKNTTVSNEYFKENRVYDDLSAPPGFKPLSNRRQLNASSLVSQSTDEGIDRDTGSLSVFESAHGDHEYESVYFECREDSTLVNQPNSLMINNNSKPEWRNQPYNPRPRSHWNSNKVKYQKNYNQEQFGEKPRLKKPINLNKVPLPIEKKKNIPCKYAAGGNCKRGKSSKSESETWIIVEFGARRQRVSLNDRLIPASKLLPLISNHFGIKLDHKSLYTLQMYDKRFHEYISLTDDRQILDLTKDSEQFYRFRIINKSFSSQKYHLLNSLQSTMGNLHSANRDIDTLQKLLRELKHSSDTINQFMEAQCVQSSINQSSSDSLYLIDPSTTEKHIEVTEEHNLDEENLDSVSCYDSGSVYNKYSPPAMSTLINANKQKPSKTFNNNNNNNNIQTRIIPCKYAVRGNCRLGDKCSYLHDGK</sequence>
<dbReference type="SMART" id="SM00356">
    <property type="entry name" value="ZnF_C3H1"/>
    <property type="match status" value="1"/>
</dbReference>
<evidence type="ECO:0000256" key="9">
    <source>
        <dbReference type="SAM" id="MobiDB-lite"/>
    </source>
</evidence>
<feature type="transmembrane region" description="Helical" evidence="10">
    <location>
        <begin position="21"/>
        <end position="40"/>
    </location>
</feature>
<keyword evidence="3 8" id="KW-0479">Metal-binding</keyword>
<accession>A0A8S2MPV7</accession>
<keyword evidence="7 10" id="KW-0472">Membrane</keyword>
<dbReference type="Proteomes" id="UP000681967">
    <property type="component" value="Unassembled WGS sequence"/>
</dbReference>
<dbReference type="InterPro" id="IPR036855">
    <property type="entry name" value="Znf_CCCH_sf"/>
</dbReference>
<evidence type="ECO:0000256" key="3">
    <source>
        <dbReference type="ARBA" id="ARBA00022723"/>
    </source>
</evidence>
<dbReference type="AlphaFoldDB" id="A0A8S2MPV7"/>
<proteinExistence type="predicted"/>
<comment type="caution">
    <text evidence="12">The sequence shown here is derived from an EMBL/GenBank/DDBJ whole genome shotgun (WGS) entry which is preliminary data.</text>
</comment>
<feature type="region of interest" description="Disordered" evidence="9">
    <location>
        <begin position="436"/>
        <end position="467"/>
    </location>
</feature>
<feature type="zinc finger region" description="C3H1-type" evidence="8">
    <location>
        <begin position="805"/>
        <end position="832"/>
    </location>
</feature>
<evidence type="ECO:0000256" key="10">
    <source>
        <dbReference type="SAM" id="Phobius"/>
    </source>
</evidence>
<dbReference type="InterPro" id="IPR041367">
    <property type="entry name" value="Znf-CCCH_4"/>
</dbReference>
<organism evidence="12 13">
    <name type="scientific">Rotaria magnacalcarata</name>
    <dbReference type="NCBI Taxonomy" id="392030"/>
    <lineage>
        <taxon>Eukaryota</taxon>
        <taxon>Metazoa</taxon>
        <taxon>Spiralia</taxon>
        <taxon>Gnathifera</taxon>
        <taxon>Rotifera</taxon>
        <taxon>Eurotatoria</taxon>
        <taxon>Bdelloidea</taxon>
        <taxon>Philodinida</taxon>
        <taxon>Philodinidae</taxon>
        <taxon>Rotaria</taxon>
    </lineage>
</organism>
<gene>
    <name evidence="12" type="ORF">BYL167_LOCUS11995</name>
</gene>
<evidence type="ECO:0000256" key="1">
    <source>
        <dbReference type="ARBA" id="ARBA00004141"/>
    </source>
</evidence>
<feature type="region of interest" description="Disordered" evidence="9">
    <location>
        <begin position="505"/>
        <end position="527"/>
    </location>
</feature>
<evidence type="ECO:0000256" key="5">
    <source>
        <dbReference type="ARBA" id="ARBA00022833"/>
    </source>
</evidence>
<feature type="domain" description="C3H1-type" evidence="11">
    <location>
        <begin position="805"/>
        <end position="832"/>
    </location>
</feature>
<dbReference type="GO" id="GO:0008270">
    <property type="term" value="F:zinc ion binding"/>
    <property type="evidence" value="ECO:0007669"/>
    <property type="project" value="UniProtKB-KW"/>
</dbReference>
<feature type="transmembrane region" description="Helical" evidence="10">
    <location>
        <begin position="120"/>
        <end position="143"/>
    </location>
</feature>
<keyword evidence="6 10" id="KW-1133">Transmembrane helix</keyword>
<feature type="compositionally biased region" description="Polar residues" evidence="9">
    <location>
        <begin position="445"/>
        <end position="460"/>
    </location>
</feature>
<dbReference type="PANTHER" id="PTHR12489">
    <property type="entry name" value="LIPOMA HMGIC FUSION PARTNER-LIKE PROTEIN"/>
    <property type="match status" value="1"/>
</dbReference>
<feature type="transmembrane region" description="Helical" evidence="10">
    <location>
        <begin position="172"/>
        <end position="195"/>
    </location>
</feature>
<evidence type="ECO:0000259" key="11">
    <source>
        <dbReference type="PROSITE" id="PS50103"/>
    </source>
</evidence>
<keyword evidence="4 8" id="KW-0863">Zinc-finger</keyword>
<dbReference type="PROSITE" id="PS50103">
    <property type="entry name" value="ZF_C3H1"/>
    <property type="match status" value="1"/>
</dbReference>
<dbReference type="EMBL" id="CAJOBH010003875">
    <property type="protein sequence ID" value="CAF3969450.1"/>
    <property type="molecule type" value="Genomic_DNA"/>
</dbReference>
<dbReference type="InterPro" id="IPR000571">
    <property type="entry name" value="Znf_CCCH"/>
</dbReference>
<keyword evidence="5 8" id="KW-0862">Zinc</keyword>
<evidence type="ECO:0000313" key="12">
    <source>
        <dbReference type="EMBL" id="CAF3969450.1"/>
    </source>
</evidence>
<dbReference type="PANTHER" id="PTHR12489:SF1">
    <property type="entry name" value="LP10272P"/>
    <property type="match status" value="1"/>
</dbReference>
<keyword evidence="2 10" id="KW-0812">Transmembrane</keyword>
<dbReference type="GO" id="GO:0007605">
    <property type="term" value="P:sensory perception of sound"/>
    <property type="evidence" value="ECO:0007669"/>
    <property type="project" value="TreeGrafter"/>
</dbReference>
<evidence type="ECO:0000256" key="4">
    <source>
        <dbReference type="ARBA" id="ARBA00022771"/>
    </source>
</evidence>
<feature type="transmembrane region" description="Helical" evidence="10">
    <location>
        <begin position="87"/>
        <end position="113"/>
    </location>
</feature>
<dbReference type="Pfam" id="PF10242">
    <property type="entry name" value="L_HMGIC_fpl"/>
    <property type="match status" value="1"/>
</dbReference>
<dbReference type="Pfam" id="PF18044">
    <property type="entry name" value="zf-CCCH_4"/>
    <property type="match status" value="1"/>
</dbReference>
<name>A0A8S2MPV7_9BILA</name>
<protein>
    <recommendedName>
        <fullName evidence="11">C3H1-type domain-containing protein</fullName>
    </recommendedName>
</protein>
<dbReference type="GO" id="GO:0005886">
    <property type="term" value="C:plasma membrane"/>
    <property type="evidence" value="ECO:0007669"/>
    <property type="project" value="TreeGrafter"/>
</dbReference>
<dbReference type="SUPFAM" id="SSF90229">
    <property type="entry name" value="CCCH zinc finger"/>
    <property type="match status" value="1"/>
</dbReference>
<reference evidence="12" key="1">
    <citation type="submission" date="2021-02" db="EMBL/GenBank/DDBJ databases">
        <authorList>
            <person name="Nowell W R."/>
        </authorList>
    </citation>
    <scope>NUCLEOTIDE SEQUENCE</scope>
</reference>
<evidence type="ECO:0000256" key="2">
    <source>
        <dbReference type="ARBA" id="ARBA00022692"/>
    </source>
</evidence>
<evidence type="ECO:0000313" key="13">
    <source>
        <dbReference type="Proteomes" id="UP000681967"/>
    </source>
</evidence>